<keyword evidence="6 8" id="KW-0472">Membrane</keyword>
<dbReference type="Pfam" id="PF03239">
    <property type="entry name" value="FTR1"/>
    <property type="match status" value="1"/>
</dbReference>
<dbReference type="PANTHER" id="PTHR31632">
    <property type="entry name" value="IRON TRANSPORTER FTH1"/>
    <property type="match status" value="1"/>
</dbReference>
<comment type="caution">
    <text evidence="9">The sequence shown here is derived from an EMBL/GenBank/DDBJ whole genome shotgun (WGS) entry which is preliminary data.</text>
</comment>
<evidence type="ECO:0000256" key="6">
    <source>
        <dbReference type="ARBA" id="ARBA00023136"/>
    </source>
</evidence>
<feature type="transmembrane region" description="Helical" evidence="8">
    <location>
        <begin position="68"/>
        <end position="94"/>
    </location>
</feature>
<feature type="compositionally biased region" description="Low complexity" evidence="7">
    <location>
        <begin position="359"/>
        <end position="368"/>
    </location>
</feature>
<keyword evidence="3" id="KW-0813">Transport</keyword>
<evidence type="ECO:0000256" key="4">
    <source>
        <dbReference type="ARBA" id="ARBA00022692"/>
    </source>
</evidence>
<feature type="transmembrane region" description="Helical" evidence="8">
    <location>
        <begin position="106"/>
        <end position="127"/>
    </location>
</feature>
<dbReference type="EMBL" id="MCGR01000008">
    <property type="protein sequence ID" value="ORY88817.1"/>
    <property type="molecule type" value="Genomic_DNA"/>
</dbReference>
<organism evidence="9 10">
    <name type="scientific">Leucosporidium creatinivorum</name>
    <dbReference type="NCBI Taxonomy" id="106004"/>
    <lineage>
        <taxon>Eukaryota</taxon>
        <taxon>Fungi</taxon>
        <taxon>Dikarya</taxon>
        <taxon>Basidiomycota</taxon>
        <taxon>Pucciniomycotina</taxon>
        <taxon>Microbotryomycetes</taxon>
        <taxon>Leucosporidiales</taxon>
        <taxon>Leucosporidium</taxon>
    </lineage>
</organism>
<dbReference type="STRING" id="106004.A0A1Y2FXM9"/>
<dbReference type="GO" id="GO:0033573">
    <property type="term" value="C:high-affinity iron permease complex"/>
    <property type="evidence" value="ECO:0007669"/>
    <property type="project" value="InterPro"/>
</dbReference>
<feature type="transmembrane region" description="Helical" evidence="8">
    <location>
        <begin position="225"/>
        <end position="244"/>
    </location>
</feature>
<evidence type="ECO:0000256" key="2">
    <source>
        <dbReference type="ARBA" id="ARBA00008333"/>
    </source>
</evidence>
<feature type="transmembrane region" description="Helical" evidence="8">
    <location>
        <begin position="197"/>
        <end position="218"/>
    </location>
</feature>
<protein>
    <submittedName>
        <fullName evidence="9">Ftr1 protein</fullName>
    </submittedName>
</protein>
<dbReference type="Proteomes" id="UP000193467">
    <property type="component" value="Unassembled WGS sequence"/>
</dbReference>
<dbReference type="OrthoDB" id="4364at2759"/>
<feature type="compositionally biased region" description="Basic and acidic residues" evidence="7">
    <location>
        <begin position="370"/>
        <end position="386"/>
    </location>
</feature>
<dbReference type="AlphaFoldDB" id="A0A1Y2FXM9"/>
<keyword evidence="3" id="KW-0406">Ion transport</keyword>
<feature type="region of interest" description="Disordered" evidence="7">
    <location>
        <begin position="359"/>
        <end position="408"/>
    </location>
</feature>
<keyword evidence="4 8" id="KW-0812">Transmembrane</keyword>
<evidence type="ECO:0000256" key="8">
    <source>
        <dbReference type="SAM" id="Phobius"/>
    </source>
</evidence>
<feature type="transmembrane region" description="Helical" evidence="8">
    <location>
        <begin position="165"/>
        <end position="191"/>
    </location>
</feature>
<evidence type="ECO:0000256" key="7">
    <source>
        <dbReference type="SAM" id="MobiDB-lite"/>
    </source>
</evidence>
<sequence>MGNVFSVPIFNTLKVFRETIEAAIIISVLLGLVENLVDKTTEDVSSEKAVETAETQANRKRLIKRMRILIWAGALLGLFIALCIGAAFIAVFFTTLSDIWSKSEEIWEGVFSLVASLIIYVMGLTMLRIDRSKLKWKIKLEGAFDKKPHEELTDKERKEAKSGKWTLFILPLITVLREGLEAVVFVGGVSLGQSARAIPLAAIVGLICGLIVGYLIYAGGNRVNLSIFLIVSTNLLFLLGSGLFSKAVLDFQINAFNTGVGADVEELGNGPGSYDVRGNVWHLTWGNPEDNLNGQGWSIFNAILGWTNSATLGSILSYCFYWFAVIAGLVYMKWSEGRSSLFGYHSAAGLRRQEKAAALAKAGGSSTTSEKTKQSDDKVKDIEEARPTLNHAGESALSNGSEEIKTSA</sequence>
<name>A0A1Y2FXM9_9BASI</name>
<dbReference type="PANTHER" id="PTHR31632:SF2">
    <property type="entry name" value="PLASMA MEMBRANE IRON PERMEASE"/>
    <property type="match status" value="1"/>
</dbReference>
<evidence type="ECO:0000256" key="3">
    <source>
        <dbReference type="ARBA" id="ARBA00022496"/>
    </source>
</evidence>
<accession>A0A1Y2FXM9</accession>
<evidence type="ECO:0000256" key="5">
    <source>
        <dbReference type="ARBA" id="ARBA00022989"/>
    </source>
</evidence>
<dbReference type="InParanoid" id="A0A1Y2FXM9"/>
<keyword evidence="3" id="KW-0410">Iron transport</keyword>
<feature type="transmembrane region" description="Helical" evidence="8">
    <location>
        <begin position="315"/>
        <end position="332"/>
    </location>
</feature>
<keyword evidence="5 8" id="KW-1133">Transmembrane helix</keyword>
<comment type="subcellular location">
    <subcellularLocation>
        <location evidence="1">Membrane</location>
        <topology evidence="1">Multi-pass membrane protein</topology>
    </subcellularLocation>
</comment>
<keyword evidence="10" id="KW-1185">Reference proteome</keyword>
<comment type="similarity">
    <text evidence="2">Belongs to the oxidase-dependent Fe transporter (OFeT) (TC 9.A.10.1) family.</text>
</comment>
<keyword evidence="3" id="KW-0408">Iron</keyword>
<proteinExistence type="inferred from homology"/>
<dbReference type="InterPro" id="IPR004923">
    <property type="entry name" value="FTR1/Fip1/EfeU"/>
</dbReference>
<evidence type="ECO:0000256" key="1">
    <source>
        <dbReference type="ARBA" id="ARBA00004141"/>
    </source>
</evidence>
<evidence type="ECO:0000313" key="9">
    <source>
        <dbReference type="EMBL" id="ORY88817.1"/>
    </source>
</evidence>
<dbReference type="FunCoup" id="A0A1Y2FXM9">
    <property type="interactions" value="55"/>
</dbReference>
<gene>
    <name evidence="9" type="ORF">BCR35DRAFT_301159</name>
</gene>
<evidence type="ECO:0000313" key="10">
    <source>
        <dbReference type="Proteomes" id="UP000193467"/>
    </source>
</evidence>
<dbReference type="GO" id="GO:0015093">
    <property type="term" value="F:ferrous iron transmembrane transporter activity"/>
    <property type="evidence" value="ECO:0007669"/>
    <property type="project" value="TreeGrafter"/>
</dbReference>
<reference evidence="9 10" key="1">
    <citation type="submission" date="2016-07" db="EMBL/GenBank/DDBJ databases">
        <title>Pervasive Adenine N6-methylation of Active Genes in Fungi.</title>
        <authorList>
            <consortium name="DOE Joint Genome Institute"/>
            <person name="Mondo S.J."/>
            <person name="Dannebaum R.O."/>
            <person name="Kuo R.C."/>
            <person name="Labutti K."/>
            <person name="Haridas S."/>
            <person name="Kuo A."/>
            <person name="Salamov A."/>
            <person name="Ahrendt S.R."/>
            <person name="Lipzen A."/>
            <person name="Sullivan W."/>
            <person name="Andreopoulos W.B."/>
            <person name="Clum A."/>
            <person name="Lindquist E."/>
            <person name="Daum C."/>
            <person name="Ramamoorthy G.K."/>
            <person name="Gryganskyi A."/>
            <person name="Culley D."/>
            <person name="Magnuson J.K."/>
            <person name="James T.Y."/>
            <person name="O'Malley M.A."/>
            <person name="Stajich J.E."/>
            <person name="Spatafora J.W."/>
            <person name="Visel A."/>
            <person name="Grigoriev I.V."/>
        </authorList>
    </citation>
    <scope>NUCLEOTIDE SEQUENCE [LARGE SCALE GENOMIC DNA]</scope>
    <source>
        <strain evidence="9 10">62-1032</strain>
    </source>
</reference>